<gene>
    <name evidence="1" type="ORF">BJP34_05210</name>
</gene>
<dbReference type="RefSeq" id="WP_070391431.1">
    <property type="nucleotide sequence ID" value="NZ_CP017599.1"/>
</dbReference>
<name>A0A1D8TMS3_9CYAN</name>
<dbReference type="InterPro" id="IPR025578">
    <property type="entry name" value="DUF4359"/>
</dbReference>
<sequence>MKISQVVTAVGTMVLAVVGGSMVVTNPGQATYEDYAVEQLSKYLKEEVCPQAPEALDGFIRRQCTILVDTGRPQIKQVVAQTTKRENFLLFSIYRTDLDVGTLIPSYSFETVGICQQFYLYKADEKSY</sequence>
<dbReference type="OrthoDB" id="573423at2"/>
<evidence type="ECO:0000313" key="1">
    <source>
        <dbReference type="EMBL" id="AOW98929.1"/>
    </source>
</evidence>
<dbReference type="EMBL" id="CP017599">
    <property type="protein sequence ID" value="AOW98929.1"/>
    <property type="molecule type" value="Genomic_DNA"/>
</dbReference>
<accession>A0A1D8TMS3</accession>
<dbReference type="AlphaFoldDB" id="A0A1D8TMS3"/>
<organism evidence="1 2">
    <name type="scientific">Moorena producens PAL-8-15-08-1</name>
    <dbReference type="NCBI Taxonomy" id="1458985"/>
    <lineage>
        <taxon>Bacteria</taxon>
        <taxon>Bacillati</taxon>
        <taxon>Cyanobacteriota</taxon>
        <taxon>Cyanophyceae</taxon>
        <taxon>Coleofasciculales</taxon>
        <taxon>Coleofasciculaceae</taxon>
        <taxon>Moorena</taxon>
    </lineage>
</organism>
<dbReference type="KEGG" id="mpro:BJP34_05210"/>
<dbReference type="Pfam" id="PF14271">
    <property type="entry name" value="DUF4359"/>
    <property type="match status" value="1"/>
</dbReference>
<reference evidence="2" key="1">
    <citation type="submission" date="2016-10" db="EMBL/GenBank/DDBJ databases">
        <title>Comparative genomics uncovers the prolific and rare metabolic potential of the cyanobacterial genus Moorea.</title>
        <authorList>
            <person name="Leao T."/>
            <person name="Castelao G."/>
            <person name="Korobeynikov A."/>
            <person name="Monroe E.A."/>
            <person name="Podell S."/>
            <person name="Glukhov E."/>
            <person name="Allen E."/>
            <person name="Gerwick W.H."/>
            <person name="Gerwick L."/>
        </authorList>
    </citation>
    <scope>NUCLEOTIDE SEQUENCE [LARGE SCALE GENOMIC DNA]</scope>
    <source>
        <strain evidence="2">PAL-8-15-08-1</strain>
    </source>
</reference>
<evidence type="ECO:0000313" key="2">
    <source>
        <dbReference type="Proteomes" id="UP000177870"/>
    </source>
</evidence>
<proteinExistence type="predicted"/>
<dbReference type="STRING" id="1458985.BJP34_05210"/>
<evidence type="ECO:0008006" key="3">
    <source>
        <dbReference type="Google" id="ProtNLM"/>
    </source>
</evidence>
<protein>
    <recommendedName>
        <fullName evidence="3">DUF4359 domain-containing protein</fullName>
    </recommendedName>
</protein>
<dbReference type="Proteomes" id="UP000177870">
    <property type="component" value="Chromosome"/>
</dbReference>